<keyword evidence="3 7" id="KW-1133">Transmembrane helix</keyword>
<reference evidence="9" key="1">
    <citation type="submission" date="2016-07" db="EMBL/GenBank/DDBJ databases">
        <authorList>
            <person name="Florea S."/>
            <person name="Webb J.S."/>
            <person name="Jaromczyk J."/>
            <person name="Schardl C.L."/>
        </authorList>
    </citation>
    <scope>NUCLEOTIDE SEQUENCE [LARGE SCALE GENOMIC DNA]</scope>
    <source>
        <strain evidence="9">MV-1</strain>
    </source>
</reference>
<keyword evidence="9" id="KW-1185">Reference proteome</keyword>
<gene>
    <name evidence="7" type="primary">mltG</name>
    <name evidence="8" type="ORF">BEN30_06245</name>
</gene>
<evidence type="ECO:0000256" key="4">
    <source>
        <dbReference type="ARBA" id="ARBA00023136"/>
    </source>
</evidence>
<evidence type="ECO:0000313" key="8">
    <source>
        <dbReference type="EMBL" id="OEJ68523.1"/>
    </source>
</evidence>
<comment type="caution">
    <text evidence="8">The sequence shown here is derived from an EMBL/GenBank/DDBJ whole genome shotgun (WGS) entry which is preliminary data.</text>
</comment>
<keyword evidence="6 7" id="KW-0961">Cell wall biogenesis/degradation</keyword>
<keyword evidence="5 7" id="KW-0456">Lyase</keyword>
<keyword evidence="7" id="KW-0997">Cell inner membrane</keyword>
<keyword evidence="2 7" id="KW-0812">Transmembrane</keyword>
<dbReference type="GO" id="GO:0009252">
    <property type="term" value="P:peptidoglycan biosynthetic process"/>
    <property type="evidence" value="ECO:0007669"/>
    <property type="project" value="UniProtKB-UniRule"/>
</dbReference>
<organism evidence="8 9">
    <name type="scientific">Magnetovibrio blakemorei</name>
    <dbReference type="NCBI Taxonomy" id="28181"/>
    <lineage>
        <taxon>Bacteria</taxon>
        <taxon>Pseudomonadati</taxon>
        <taxon>Pseudomonadota</taxon>
        <taxon>Alphaproteobacteria</taxon>
        <taxon>Rhodospirillales</taxon>
        <taxon>Magnetovibrionaceae</taxon>
        <taxon>Magnetovibrio</taxon>
    </lineage>
</organism>
<dbReference type="EMBL" id="MCGG01000013">
    <property type="protein sequence ID" value="OEJ68523.1"/>
    <property type="molecule type" value="Genomic_DNA"/>
</dbReference>
<dbReference type="GO" id="GO:0008932">
    <property type="term" value="F:lytic endotransglycosylase activity"/>
    <property type="evidence" value="ECO:0007669"/>
    <property type="project" value="UniProtKB-UniRule"/>
</dbReference>
<evidence type="ECO:0000256" key="3">
    <source>
        <dbReference type="ARBA" id="ARBA00022989"/>
    </source>
</evidence>
<evidence type="ECO:0000256" key="6">
    <source>
        <dbReference type="ARBA" id="ARBA00023316"/>
    </source>
</evidence>
<dbReference type="OrthoDB" id="9814591at2"/>
<dbReference type="Gene3D" id="3.30.1490.480">
    <property type="entry name" value="Endolytic murein transglycosylase"/>
    <property type="match status" value="1"/>
</dbReference>
<evidence type="ECO:0000256" key="5">
    <source>
        <dbReference type="ARBA" id="ARBA00023239"/>
    </source>
</evidence>
<comment type="function">
    <text evidence="7">Functions as a peptidoglycan terminase that cleaves nascent peptidoglycan strands endolytically to terminate their elongation.</text>
</comment>
<dbReference type="STRING" id="28181.BEN30_06245"/>
<dbReference type="PROSITE" id="PS51257">
    <property type="entry name" value="PROKAR_LIPOPROTEIN"/>
    <property type="match status" value="1"/>
</dbReference>
<comment type="similarity">
    <text evidence="7">Belongs to the transglycosylase MltG family.</text>
</comment>
<sequence>MIRALRFLFMIALAGLMACGGGFFYIKDKANAPGLNTQSTRVLIEPGLGVSAIAARLKTADVIAEPLVFRIWARLTEAHTKLRAGEYELPARASVVDILNILQSGKTVVHKLTIAEGLTVTEALLIVQDAEGLEGPITAIPNEGWLLPETYHFAWGETRNDLIGRMADDMGEVLAKVWDERPEDYALKSAEEVLILASIVEKETGIAAERPKIAAVFLNRLKRGMRLQSDPTVVYVLTDGGGALGRALNREDLKIDSPYNTYRVFGLPPAPIANPGRAALEAVVHPDTTSALYFVADGSGGHVFANTLKEHNKNVRKWRVIKRQRAD</sequence>
<comment type="catalytic activity">
    <reaction evidence="7">
        <text>a peptidoglycan chain = a peptidoglycan chain with N-acetyl-1,6-anhydromuramyl-[peptide] at the reducing end + a peptidoglycan chain with N-acetylglucosamine at the non-reducing end.</text>
        <dbReference type="EC" id="4.2.2.29"/>
    </reaction>
</comment>
<dbReference type="GO" id="GO:0071555">
    <property type="term" value="P:cell wall organization"/>
    <property type="evidence" value="ECO:0007669"/>
    <property type="project" value="UniProtKB-KW"/>
</dbReference>
<dbReference type="GO" id="GO:0005886">
    <property type="term" value="C:plasma membrane"/>
    <property type="evidence" value="ECO:0007669"/>
    <property type="project" value="UniProtKB-SubCell"/>
</dbReference>
<dbReference type="CDD" id="cd08010">
    <property type="entry name" value="MltG_like"/>
    <property type="match status" value="1"/>
</dbReference>
<evidence type="ECO:0000256" key="2">
    <source>
        <dbReference type="ARBA" id="ARBA00022692"/>
    </source>
</evidence>
<dbReference type="PANTHER" id="PTHR30518:SF2">
    <property type="entry name" value="ENDOLYTIC MUREIN TRANSGLYCOSYLASE"/>
    <property type="match status" value="1"/>
</dbReference>
<feature type="site" description="Important for catalytic activity" evidence="7">
    <location>
        <position position="203"/>
    </location>
</feature>
<name>A0A1E5Q9W3_9PROT</name>
<dbReference type="EC" id="4.2.2.29" evidence="7"/>
<keyword evidence="4 7" id="KW-0472">Membrane</keyword>
<dbReference type="Pfam" id="PF02618">
    <property type="entry name" value="YceG"/>
    <property type="match status" value="1"/>
</dbReference>
<dbReference type="NCBIfam" id="TIGR00247">
    <property type="entry name" value="endolytic transglycosylase MltG"/>
    <property type="match status" value="1"/>
</dbReference>
<evidence type="ECO:0000256" key="1">
    <source>
        <dbReference type="ARBA" id="ARBA00022475"/>
    </source>
</evidence>
<dbReference type="InterPro" id="IPR003770">
    <property type="entry name" value="MLTG-like"/>
</dbReference>
<evidence type="ECO:0000256" key="7">
    <source>
        <dbReference type="HAMAP-Rule" id="MF_02065"/>
    </source>
</evidence>
<dbReference type="AlphaFoldDB" id="A0A1E5Q9W3"/>
<dbReference type="Proteomes" id="UP000095347">
    <property type="component" value="Unassembled WGS sequence"/>
</dbReference>
<comment type="subcellular location">
    <subcellularLocation>
        <location evidence="7">Cell inner membrane</location>
        <topology evidence="7">Single-pass membrane protein</topology>
    </subcellularLocation>
</comment>
<dbReference type="PANTHER" id="PTHR30518">
    <property type="entry name" value="ENDOLYTIC MUREIN TRANSGLYCOSYLASE"/>
    <property type="match status" value="1"/>
</dbReference>
<proteinExistence type="inferred from homology"/>
<keyword evidence="1 7" id="KW-1003">Cell membrane</keyword>
<accession>A0A1E5Q9W3</accession>
<dbReference type="Gene3D" id="3.30.160.60">
    <property type="entry name" value="Classic Zinc Finger"/>
    <property type="match status" value="1"/>
</dbReference>
<dbReference type="HAMAP" id="MF_02065">
    <property type="entry name" value="MltG"/>
    <property type="match status" value="1"/>
</dbReference>
<feature type="transmembrane region" description="Helical" evidence="7">
    <location>
        <begin position="7"/>
        <end position="26"/>
    </location>
</feature>
<evidence type="ECO:0000313" key="9">
    <source>
        <dbReference type="Proteomes" id="UP000095347"/>
    </source>
</evidence>
<protein>
    <recommendedName>
        <fullName evidence="7">Endolytic murein transglycosylase</fullName>
        <ecNumber evidence="7">4.2.2.29</ecNumber>
    </recommendedName>
    <alternativeName>
        <fullName evidence="7">Peptidoglycan lytic transglycosylase</fullName>
    </alternativeName>
    <alternativeName>
        <fullName evidence="7">Peptidoglycan polymerization terminase</fullName>
    </alternativeName>
</protein>